<proteinExistence type="predicted"/>
<reference evidence="2 3" key="1">
    <citation type="submission" date="2018-03" db="EMBL/GenBank/DDBJ databases">
        <title>Genomic Encyclopedia of Archaeal and Bacterial Type Strains, Phase II (KMG-II): from individual species to whole genera.</title>
        <authorList>
            <person name="Goeker M."/>
        </authorList>
    </citation>
    <scope>NUCLEOTIDE SEQUENCE [LARGE SCALE GENOMIC DNA]</scope>
    <source>
        <strain evidence="2 3">DSM 100065</strain>
    </source>
</reference>
<dbReference type="InterPro" id="IPR050855">
    <property type="entry name" value="NDM-1-like"/>
</dbReference>
<feature type="domain" description="Metallo-beta-lactamase" evidence="1">
    <location>
        <begin position="31"/>
        <end position="226"/>
    </location>
</feature>
<dbReference type="InterPro" id="IPR036866">
    <property type="entry name" value="RibonucZ/Hydroxyglut_hydro"/>
</dbReference>
<evidence type="ECO:0000259" key="1">
    <source>
        <dbReference type="SMART" id="SM00849"/>
    </source>
</evidence>
<comment type="caution">
    <text evidence="2">The sequence shown here is derived from an EMBL/GenBank/DDBJ whole genome shotgun (WGS) entry which is preliminary data.</text>
</comment>
<dbReference type="Pfam" id="PF00753">
    <property type="entry name" value="Lactamase_B"/>
    <property type="match status" value="1"/>
</dbReference>
<dbReference type="OrthoDB" id="420651at2"/>
<gene>
    <name evidence="2" type="ORF">CLV47_101123</name>
</gene>
<evidence type="ECO:0000313" key="2">
    <source>
        <dbReference type="EMBL" id="PRZ43999.1"/>
    </source>
</evidence>
<dbReference type="RefSeq" id="WP_106347061.1">
    <property type="nucleotide sequence ID" value="NZ_PVUE01000001.1"/>
</dbReference>
<name>A0A2T1A5Y4_9ACTN</name>
<keyword evidence="2" id="KW-0378">Hydrolase</keyword>
<protein>
    <submittedName>
        <fullName evidence="2">Glyoxylase-like metal-dependent hydrolase (Beta-lactamase superfamily II)</fullName>
    </submittedName>
</protein>
<dbReference type="GO" id="GO:0016787">
    <property type="term" value="F:hydrolase activity"/>
    <property type="evidence" value="ECO:0007669"/>
    <property type="project" value="UniProtKB-KW"/>
</dbReference>
<dbReference type="AlphaFoldDB" id="A0A2T1A5Y4"/>
<keyword evidence="3" id="KW-1185">Reference proteome</keyword>
<evidence type="ECO:0000313" key="3">
    <source>
        <dbReference type="Proteomes" id="UP000237752"/>
    </source>
</evidence>
<dbReference type="CDD" id="cd16282">
    <property type="entry name" value="metallo-hydrolase-like_MBL-fold"/>
    <property type="match status" value="1"/>
</dbReference>
<dbReference type="SMART" id="SM00849">
    <property type="entry name" value="Lactamase_B"/>
    <property type="match status" value="1"/>
</dbReference>
<organism evidence="2 3">
    <name type="scientific">Antricoccus suffuscus</name>
    <dbReference type="NCBI Taxonomy" id="1629062"/>
    <lineage>
        <taxon>Bacteria</taxon>
        <taxon>Bacillati</taxon>
        <taxon>Actinomycetota</taxon>
        <taxon>Actinomycetes</taxon>
        <taxon>Geodermatophilales</taxon>
        <taxon>Antricoccaceae</taxon>
        <taxon>Antricoccus</taxon>
    </lineage>
</organism>
<dbReference type="PANTHER" id="PTHR42951:SF4">
    <property type="entry name" value="ACYL-COENZYME A THIOESTERASE MBLAC2"/>
    <property type="match status" value="1"/>
</dbReference>
<dbReference type="Gene3D" id="3.60.15.10">
    <property type="entry name" value="Ribonuclease Z/Hydroxyacylglutathione hydrolase-like"/>
    <property type="match status" value="1"/>
</dbReference>
<dbReference type="InterPro" id="IPR001279">
    <property type="entry name" value="Metallo-B-lactamas"/>
</dbReference>
<dbReference type="SUPFAM" id="SSF56281">
    <property type="entry name" value="Metallo-hydrolase/oxidoreductase"/>
    <property type="match status" value="1"/>
</dbReference>
<dbReference type="Proteomes" id="UP000237752">
    <property type="component" value="Unassembled WGS sequence"/>
</dbReference>
<dbReference type="EMBL" id="PVUE01000001">
    <property type="protein sequence ID" value="PRZ43999.1"/>
    <property type="molecule type" value="Genomic_DNA"/>
</dbReference>
<dbReference type="PANTHER" id="PTHR42951">
    <property type="entry name" value="METALLO-BETA-LACTAMASE DOMAIN-CONTAINING"/>
    <property type="match status" value="1"/>
</dbReference>
<accession>A0A2T1A5Y4</accession>
<sequence length="315" mass="34425">MAIDAIPYTKGSHRLTERCHAWLVPDGTWGWSNAGLVTGHGQSLLVDTLFDLPMTREMLAGLRPITDEAPIRTVVNTHANGDHWFGNELVADAEIIASKSTAEEMAANGPDLILGLFEQPGATGRFARHAMGQFEFKGITPTPATRTFEKELQLDVGGTEVRVYELGPAHTAGDSVVVVPAEKTLYAGDLLFIGGTPISWAGPVSNWVAACKFMLDLDVDFIVPGHGPVTDKGGVQDVMDYLVFVEKEATARHDAGMSPEDAMRDINLGRFDQLDERGRLAQNVLAVYYELDPSLERQDTLEVFRRIAELEGFTD</sequence>